<evidence type="ECO:0000313" key="2">
    <source>
        <dbReference type="EMBL" id="TVU25409.1"/>
    </source>
</evidence>
<accession>A0A5J9UNI7</accession>
<sequence>MQSKTSWPNQKRTSFKLGAIGMVERECGRDQPNPAVVLVTRVSQSPDAKRGLTVPSTTTAGSGDNDAYEVTAARPRPARPRRRGLEISLGVLICEMRDAPALRGLLQWAAPEEDAELDLSGGALFYDVLHNDGANLDARPASRIANLWLIRCIVFNSDGF</sequence>
<feature type="region of interest" description="Disordered" evidence="1">
    <location>
        <begin position="48"/>
        <end position="79"/>
    </location>
</feature>
<protein>
    <submittedName>
        <fullName evidence="2">Uncharacterized protein</fullName>
    </submittedName>
</protein>
<comment type="caution">
    <text evidence="2">The sequence shown here is derived from an EMBL/GenBank/DDBJ whole genome shotgun (WGS) entry which is preliminary data.</text>
</comment>
<dbReference type="EMBL" id="RWGY01000013">
    <property type="protein sequence ID" value="TVU25409.1"/>
    <property type="molecule type" value="Genomic_DNA"/>
</dbReference>
<dbReference type="AlphaFoldDB" id="A0A5J9UNI7"/>
<name>A0A5J9UNI7_9POAL</name>
<dbReference type="Proteomes" id="UP000324897">
    <property type="component" value="Chromosome 2"/>
</dbReference>
<keyword evidence="3" id="KW-1185">Reference proteome</keyword>
<feature type="non-terminal residue" evidence="2">
    <location>
        <position position="1"/>
    </location>
</feature>
<dbReference type="Gramene" id="TVU25409">
    <property type="protein sequence ID" value="TVU25409"/>
    <property type="gene ID" value="EJB05_27904"/>
</dbReference>
<organism evidence="2 3">
    <name type="scientific">Eragrostis curvula</name>
    <name type="common">weeping love grass</name>
    <dbReference type="NCBI Taxonomy" id="38414"/>
    <lineage>
        <taxon>Eukaryota</taxon>
        <taxon>Viridiplantae</taxon>
        <taxon>Streptophyta</taxon>
        <taxon>Embryophyta</taxon>
        <taxon>Tracheophyta</taxon>
        <taxon>Spermatophyta</taxon>
        <taxon>Magnoliopsida</taxon>
        <taxon>Liliopsida</taxon>
        <taxon>Poales</taxon>
        <taxon>Poaceae</taxon>
        <taxon>PACMAD clade</taxon>
        <taxon>Chloridoideae</taxon>
        <taxon>Eragrostideae</taxon>
        <taxon>Eragrostidinae</taxon>
        <taxon>Eragrostis</taxon>
    </lineage>
</organism>
<evidence type="ECO:0000313" key="3">
    <source>
        <dbReference type="Proteomes" id="UP000324897"/>
    </source>
</evidence>
<proteinExistence type="predicted"/>
<evidence type="ECO:0000256" key="1">
    <source>
        <dbReference type="SAM" id="MobiDB-lite"/>
    </source>
</evidence>
<reference evidence="2 3" key="1">
    <citation type="journal article" date="2019" name="Sci. Rep.">
        <title>A high-quality genome of Eragrostis curvula grass provides insights into Poaceae evolution and supports new strategies to enhance forage quality.</title>
        <authorList>
            <person name="Carballo J."/>
            <person name="Santos B.A.C.M."/>
            <person name="Zappacosta D."/>
            <person name="Garbus I."/>
            <person name="Selva J.P."/>
            <person name="Gallo C.A."/>
            <person name="Diaz A."/>
            <person name="Albertini E."/>
            <person name="Caccamo M."/>
            <person name="Echenique V."/>
        </authorList>
    </citation>
    <scope>NUCLEOTIDE SEQUENCE [LARGE SCALE GENOMIC DNA]</scope>
    <source>
        <strain evidence="3">cv. Victoria</strain>
        <tissue evidence="2">Leaf</tissue>
    </source>
</reference>
<gene>
    <name evidence="2" type="ORF">EJB05_27904</name>
</gene>